<dbReference type="PANTHER" id="PTHR47976">
    <property type="entry name" value="G-TYPE LECTIN S-RECEPTOR-LIKE SERINE/THREONINE-PROTEIN KINASE SD2-5"/>
    <property type="match status" value="1"/>
</dbReference>
<evidence type="ECO:0000256" key="10">
    <source>
        <dbReference type="ARBA" id="ARBA00022777"/>
    </source>
</evidence>
<keyword evidence="3" id="KW-0723">Serine/threonine-protein kinase</keyword>
<dbReference type="Gramene" id="OE9A062930T1">
    <property type="protein sequence ID" value="OE9A062930C1"/>
    <property type="gene ID" value="OE9A062930"/>
</dbReference>
<protein>
    <recommendedName>
        <fullName evidence="2">non-specific serine/threonine protein kinase</fullName>
        <ecNumber evidence="2">2.7.11.1</ecNumber>
    </recommendedName>
</protein>
<keyword evidence="16" id="KW-0325">Glycoprotein</keyword>
<dbReference type="OrthoDB" id="1930390at2759"/>
<evidence type="ECO:0000256" key="15">
    <source>
        <dbReference type="ARBA" id="ARBA00023170"/>
    </source>
</evidence>
<evidence type="ECO:0000256" key="3">
    <source>
        <dbReference type="ARBA" id="ARBA00022527"/>
    </source>
</evidence>
<proteinExistence type="predicted"/>
<feature type="chain" id="PRO_5035875168" description="non-specific serine/threonine protein kinase" evidence="20">
    <location>
        <begin position="16"/>
        <end position="745"/>
    </location>
</feature>
<feature type="transmembrane region" description="Helical" evidence="19">
    <location>
        <begin position="398"/>
        <end position="422"/>
    </location>
</feature>
<evidence type="ECO:0000256" key="18">
    <source>
        <dbReference type="ARBA" id="ARBA00048679"/>
    </source>
</evidence>
<evidence type="ECO:0000256" key="12">
    <source>
        <dbReference type="ARBA" id="ARBA00022989"/>
    </source>
</evidence>
<dbReference type="SUPFAM" id="SSF56112">
    <property type="entry name" value="Protein kinase-like (PK-like)"/>
    <property type="match status" value="1"/>
</dbReference>
<keyword evidence="13 19" id="KW-0472">Membrane</keyword>
<dbReference type="AlphaFoldDB" id="A0A8S0Q6F6"/>
<dbReference type="GO" id="GO:0016020">
    <property type="term" value="C:membrane"/>
    <property type="evidence" value="ECO:0007669"/>
    <property type="project" value="UniProtKB-SubCell"/>
</dbReference>
<dbReference type="InterPro" id="IPR000719">
    <property type="entry name" value="Prot_kinase_dom"/>
</dbReference>
<evidence type="ECO:0000313" key="24">
    <source>
        <dbReference type="Proteomes" id="UP000594638"/>
    </source>
</evidence>
<dbReference type="CDD" id="cd01098">
    <property type="entry name" value="PAN_AP_plant"/>
    <property type="match status" value="1"/>
</dbReference>
<evidence type="ECO:0000259" key="21">
    <source>
        <dbReference type="PROSITE" id="PS50011"/>
    </source>
</evidence>
<evidence type="ECO:0000256" key="7">
    <source>
        <dbReference type="ARBA" id="ARBA00022729"/>
    </source>
</evidence>
<evidence type="ECO:0000256" key="4">
    <source>
        <dbReference type="ARBA" id="ARBA00022536"/>
    </source>
</evidence>
<evidence type="ECO:0000256" key="17">
    <source>
        <dbReference type="ARBA" id="ARBA00047899"/>
    </source>
</evidence>
<organism evidence="23 24">
    <name type="scientific">Olea europaea subsp. europaea</name>
    <dbReference type="NCBI Taxonomy" id="158383"/>
    <lineage>
        <taxon>Eukaryota</taxon>
        <taxon>Viridiplantae</taxon>
        <taxon>Streptophyta</taxon>
        <taxon>Embryophyta</taxon>
        <taxon>Tracheophyta</taxon>
        <taxon>Spermatophyta</taxon>
        <taxon>Magnoliopsida</taxon>
        <taxon>eudicotyledons</taxon>
        <taxon>Gunneridae</taxon>
        <taxon>Pentapetalae</taxon>
        <taxon>asterids</taxon>
        <taxon>lamiids</taxon>
        <taxon>Lamiales</taxon>
        <taxon>Oleaceae</taxon>
        <taxon>Oleeae</taxon>
        <taxon>Olea</taxon>
    </lineage>
</organism>
<keyword evidence="12 19" id="KW-1133">Transmembrane helix</keyword>
<keyword evidence="15" id="KW-0675">Receptor</keyword>
<evidence type="ECO:0000256" key="6">
    <source>
        <dbReference type="ARBA" id="ARBA00022692"/>
    </source>
</evidence>
<comment type="catalytic activity">
    <reaction evidence="18">
        <text>L-seryl-[protein] + ATP = O-phospho-L-seryl-[protein] + ADP + H(+)</text>
        <dbReference type="Rhea" id="RHEA:17989"/>
        <dbReference type="Rhea" id="RHEA-COMP:9863"/>
        <dbReference type="Rhea" id="RHEA-COMP:11604"/>
        <dbReference type="ChEBI" id="CHEBI:15378"/>
        <dbReference type="ChEBI" id="CHEBI:29999"/>
        <dbReference type="ChEBI" id="CHEBI:30616"/>
        <dbReference type="ChEBI" id="CHEBI:83421"/>
        <dbReference type="ChEBI" id="CHEBI:456216"/>
        <dbReference type="EC" id="2.7.11.1"/>
    </reaction>
</comment>
<keyword evidence="4" id="KW-0245">EGF-like domain</keyword>
<keyword evidence="24" id="KW-1185">Reference proteome</keyword>
<evidence type="ECO:0000256" key="8">
    <source>
        <dbReference type="ARBA" id="ARBA00022734"/>
    </source>
</evidence>
<name>A0A8S0Q6F6_OLEEU</name>
<dbReference type="Gene3D" id="3.30.200.20">
    <property type="entry name" value="Phosphorylase Kinase, domain 1"/>
    <property type="match status" value="1"/>
</dbReference>
<dbReference type="SMART" id="SM00220">
    <property type="entry name" value="S_TKc"/>
    <property type="match status" value="1"/>
</dbReference>
<evidence type="ECO:0000256" key="13">
    <source>
        <dbReference type="ARBA" id="ARBA00023136"/>
    </source>
</evidence>
<evidence type="ECO:0000259" key="22">
    <source>
        <dbReference type="PROSITE" id="PS50927"/>
    </source>
</evidence>
<dbReference type="InterPro" id="IPR011009">
    <property type="entry name" value="Kinase-like_dom_sf"/>
</dbReference>
<dbReference type="GO" id="GO:0004674">
    <property type="term" value="F:protein serine/threonine kinase activity"/>
    <property type="evidence" value="ECO:0007669"/>
    <property type="project" value="UniProtKB-KW"/>
</dbReference>
<gene>
    <name evidence="23" type="ORF">OLEA9_A062930</name>
</gene>
<feature type="signal peptide" evidence="20">
    <location>
        <begin position="1"/>
        <end position="15"/>
    </location>
</feature>
<dbReference type="FunFam" id="1.10.510.10:FF:000237">
    <property type="entry name" value="G-type lectin S-receptor-like serine/threonine-protein kinase"/>
    <property type="match status" value="1"/>
</dbReference>
<reference evidence="23 24" key="1">
    <citation type="submission" date="2019-12" db="EMBL/GenBank/DDBJ databases">
        <authorList>
            <person name="Alioto T."/>
            <person name="Alioto T."/>
            <person name="Gomez Garrido J."/>
        </authorList>
    </citation>
    <scope>NUCLEOTIDE SEQUENCE [LARGE SCALE GENOMIC DNA]</scope>
</reference>
<accession>A0A8S0Q6F6</accession>
<comment type="catalytic activity">
    <reaction evidence="17">
        <text>L-threonyl-[protein] + ATP = O-phospho-L-threonyl-[protein] + ADP + H(+)</text>
        <dbReference type="Rhea" id="RHEA:46608"/>
        <dbReference type="Rhea" id="RHEA-COMP:11060"/>
        <dbReference type="Rhea" id="RHEA-COMP:11605"/>
        <dbReference type="ChEBI" id="CHEBI:15378"/>
        <dbReference type="ChEBI" id="CHEBI:30013"/>
        <dbReference type="ChEBI" id="CHEBI:30616"/>
        <dbReference type="ChEBI" id="CHEBI:61977"/>
        <dbReference type="ChEBI" id="CHEBI:456216"/>
        <dbReference type="EC" id="2.7.11.1"/>
    </reaction>
</comment>
<keyword evidence="5" id="KW-0808">Transferase</keyword>
<evidence type="ECO:0000256" key="5">
    <source>
        <dbReference type="ARBA" id="ARBA00022679"/>
    </source>
</evidence>
<evidence type="ECO:0000313" key="23">
    <source>
        <dbReference type="EMBL" id="CAA2963764.1"/>
    </source>
</evidence>
<keyword evidence="14" id="KW-1015">Disulfide bond</keyword>
<evidence type="ECO:0000256" key="2">
    <source>
        <dbReference type="ARBA" id="ARBA00012513"/>
    </source>
</evidence>
<dbReference type="Proteomes" id="UP000594638">
    <property type="component" value="Unassembled WGS sequence"/>
</dbReference>
<feature type="domain" description="Protein kinase" evidence="21">
    <location>
        <begin position="456"/>
        <end position="730"/>
    </location>
</feature>
<dbReference type="InterPro" id="IPR001480">
    <property type="entry name" value="Bulb-type_lectin_dom"/>
</dbReference>
<evidence type="ECO:0000256" key="14">
    <source>
        <dbReference type="ARBA" id="ARBA00023157"/>
    </source>
</evidence>
<evidence type="ECO:0000256" key="11">
    <source>
        <dbReference type="ARBA" id="ARBA00022840"/>
    </source>
</evidence>
<evidence type="ECO:0000256" key="19">
    <source>
        <dbReference type="SAM" id="Phobius"/>
    </source>
</evidence>
<evidence type="ECO:0000256" key="1">
    <source>
        <dbReference type="ARBA" id="ARBA00004479"/>
    </source>
</evidence>
<evidence type="ECO:0000256" key="16">
    <source>
        <dbReference type="ARBA" id="ARBA00023180"/>
    </source>
</evidence>
<evidence type="ECO:0000256" key="9">
    <source>
        <dbReference type="ARBA" id="ARBA00022741"/>
    </source>
</evidence>
<dbReference type="PROSITE" id="PS50011">
    <property type="entry name" value="PROTEIN_KINASE_DOM"/>
    <property type="match status" value="1"/>
</dbReference>
<keyword evidence="9" id="KW-0547">Nucleotide-binding</keyword>
<dbReference type="GO" id="GO:0030246">
    <property type="term" value="F:carbohydrate binding"/>
    <property type="evidence" value="ECO:0007669"/>
    <property type="project" value="UniProtKB-KW"/>
</dbReference>
<dbReference type="PIRSF" id="PIRSF000641">
    <property type="entry name" value="SRK"/>
    <property type="match status" value="1"/>
</dbReference>
<dbReference type="InterPro" id="IPR008271">
    <property type="entry name" value="Ser/Thr_kinase_AS"/>
</dbReference>
<keyword evidence="11" id="KW-0067">ATP-binding</keyword>
<dbReference type="InterPro" id="IPR024171">
    <property type="entry name" value="SRK-like_kinase"/>
</dbReference>
<dbReference type="PROSITE" id="PS00108">
    <property type="entry name" value="PROTEIN_KINASE_ST"/>
    <property type="match status" value="1"/>
</dbReference>
<dbReference type="Pfam" id="PF00069">
    <property type="entry name" value="Pkinase"/>
    <property type="match status" value="1"/>
</dbReference>
<dbReference type="SUPFAM" id="SSF51110">
    <property type="entry name" value="alpha-D-mannose-specific plant lectins"/>
    <property type="match status" value="1"/>
</dbReference>
<keyword evidence="6 19" id="KW-0812">Transmembrane</keyword>
<dbReference type="PANTHER" id="PTHR47976:SF108">
    <property type="entry name" value="G-TYPE LECTIN S-RECEPTOR-LIKE SERINE_THREONINE-PROTEIN KINASE LECRK1"/>
    <property type="match status" value="1"/>
</dbReference>
<sequence>MLFALLFLLPLTATGQPYRNVTLGSSITANKANSSWLSPSGEFAFGFRQIIPGGYLLAIWFNRIPERTIVWSANRDNLVQEGSKVQLFADGRFELIDPRGQRILSVAMSRTGVAYGAMLDTASLKQIIREEDSSLHYNRMEISSYTRNFPMDGSRFPYWSTQTMGTGFQVIFNQSGYIFLVAEIGSVLDFVSSNAASTSQFYQRAILEYDGVLRHYVYPKSANSAGGRAMAWSTMDFIPPNICPRIKETTGGGACGFNSFCYMRTDQIPVCDCPTGYSIIDPNDRMSGCKPNFAPQNCDEEALETDLFGFYDMPNTDWPASDYADFEQVTEDWCRQICLIDCFCAVAIYRDGNCSKKRYPLSNGMVDSGIGGKALIKIRNTNSTVQYSRSKKSNRSTLIIIGSVFLGSSVFLNLFVLLLYAFCFNRQKSKTLHPYKDLPGLNIRRFSFKELQVATDGFEEELGRGACSIVYKGILKNDNFETVVAVKKLNKMAAEGEQEFKAEVSSISRTNHKNLVQLLGYCDEGQNWLLVYEYMSDGSLANFLFENSRPNWYKRMQIAFATARGICYLHEECNNQIIHCDIKPQNVLLDKSFMAKISDFGLAKLLKPDQSRTTTGIRGTKGYVAPEWFRNMPITAKVDVYSFGILLLELICCRRNYEPNVEVETEMILANFAYDCYKKGTMHLLVVNDEEALNDKRFEKFVMIAIWCIQEDPTLRPTMKRVMQLMEGSVEVPIPPDPASFISSI</sequence>
<dbReference type="EMBL" id="CACTIH010001813">
    <property type="protein sequence ID" value="CAA2963764.1"/>
    <property type="molecule type" value="Genomic_DNA"/>
</dbReference>
<keyword evidence="10" id="KW-0418">Kinase</keyword>
<comment type="caution">
    <text evidence="23">The sequence shown here is derived from an EMBL/GenBank/DDBJ whole genome shotgun (WGS) entry which is preliminary data.</text>
</comment>
<dbReference type="FunFam" id="3.30.200.20:FF:000059">
    <property type="entry name" value="S-receptor-like serine/threonine-protein kinase"/>
    <property type="match status" value="1"/>
</dbReference>
<keyword evidence="8" id="KW-0430">Lectin</keyword>
<dbReference type="InterPro" id="IPR036426">
    <property type="entry name" value="Bulb-type_lectin_dom_sf"/>
</dbReference>
<dbReference type="GO" id="GO:0005524">
    <property type="term" value="F:ATP binding"/>
    <property type="evidence" value="ECO:0007669"/>
    <property type="project" value="UniProtKB-KW"/>
</dbReference>
<keyword evidence="7 20" id="KW-0732">Signal</keyword>
<dbReference type="Gene3D" id="1.10.510.10">
    <property type="entry name" value="Transferase(Phosphotransferase) domain 1"/>
    <property type="match status" value="1"/>
</dbReference>
<dbReference type="EC" id="2.7.11.1" evidence="2"/>
<feature type="domain" description="Bulb-type lectin" evidence="22">
    <location>
        <begin position="18"/>
        <end position="141"/>
    </location>
</feature>
<dbReference type="InterPro" id="IPR051343">
    <property type="entry name" value="G-type_lectin_kinases/EP1-like"/>
</dbReference>
<comment type="subcellular location">
    <subcellularLocation>
        <location evidence="1">Membrane</location>
        <topology evidence="1">Single-pass type I membrane protein</topology>
    </subcellularLocation>
</comment>
<dbReference type="Gene3D" id="2.90.10.10">
    <property type="entry name" value="Bulb-type lectin domain"/>
    <property type="match status" value="1"/>
</dbReference>
<evidence type="ECO:0000256" key="20">
    <source>
        <dbReference type="SAM" id="SignalP"/>
    </source>
</evidence>
<dbReference type="PROSITE" id="PS50927">
    <property type="entry name" value="BULB_LECTIN"/>
    <property type="match status" value="1"/>
</dbReference>